<dbReference type="RefSeq" id="WP_306091346.1">
    <property type="nucleotide sequence ID" value="NZ_CP120992.1"/>
</dbReference>
<evidence type="ECO:0000313" key="2">
    <source>
        <dbReference type="Proteomes" id="UP001229952"/>
    </source>
</evidence>
<dbReference type="EMBL" id="CP120992">
    <property type="protein sequence ID" value="WLQ43933.1"/>
    <property type="molecule type" value="Genomic_DNA"/>
</dbReference>
<organism evidence="1 2">
    <name type="scientific">Streptomyces laculatispora</name>
    <dbReference type="NCBI Taxonomy" id="887464"/>
    <lineage>
        <taxon>Bacteria</taxon>
        <taxon>Bacillati</taxon>
        <taxon>Actinomycetota</taxon>
        <taxon>Actinomycetes</taxon>
        <taxon>Kitasatosporales</taxon>
        <taxon>Streptomycetaceae</taxon>
        <taxon>Streptomyces</taxon>
    </lineage>
</organism>
<evidence type="ECO:0008006" key="3">
    <source>
        <dbReference type="Google" id="ProtNLM"/>
    </source>
</evidence>
<protein>
    <recommendedName>
        <fullName evidence="3">Integrase</fullName>
    </recommendedName>
</protein>
<keyword evidence="2" id="KW-1185">Reference proteome</keyword>
<evidence type="ECO:0000313" key="1">
    <source>
        <dbReference type="EMBL" id="WLQ43933.1"/>
    </source>
</evidence>
<name>A0ABY9ICV3_9ACTN</name>
<gene>
    <name evidence="1" type="ORF">P8A22_30885</name>
</gene>
<proteinExistence type="predicted"/>
<sequence length="647" mass="71719">MSRGGRKASIPPGDWQPPERLVITESECSVFFVEEKGQRSKVYDFTKLQVRAGIRQWLARSFARATGPTSGVKRVRAAESLWGAVQIIAGYLAKVDPPVLQPAHVTAAQIKESLLAVPLGSRKTHVHRMRAIFRADRELSAEARNAILHGRLPAYESKVQPYSLDEYQELMTAVRHDIRVARDRIYEGRELLSAYRRGELGLPSRRNRIEKAGRVLDNLDRTGDLPRRVTPSEPQGGIPAWVGALGGAHDLVSRLTLTRTETAAFCLMLVDLTSENFGTIGEWLAAHFRPDGDLGGPALALVDGVKPRRGPSLEFMVTPLEDLPPSLADVLQTEDHDKHLFRSPLRVYQLLLDLTEFVRRHSGGTHAICYPNVRAQEGLAWAHGTSRNSLVTWALGHGFRPAKKDGNGEVPVSDSPDEVSHDVNEQAVVSANMGLSVNMHRLRRTVLERGGKPVAHTRETFHNYLRTSWPAVERGRVVMREALEGEVAKARTVQEIPVLTEEFLARAAEDPEQAAADVGLDAETLARLVSGEQDAVLVGCTDPENSPVTGPGKPCGASFLDDCLRCENARALPRQLAVQVETHSRLKHLHPDLDPRLWSHRHAESFDRLSNLLGQYTAAERADARERVTIAERRLVDDLINGRLDLR</sequence>
<reference evidence="1 2" key="1">
    <citation type="submission" date="2023-03" db="EMBL/GenBank/DDBJ databases">
        <title>Isolation and description of six Streptomyces strains from soil environments, able to metabolize different microbial glucans.</title>
        <authorList>
            <person name="Widen T."/>
            <person name="Larsbrink J."/>
        </authorList>
    </citation>
    <scope>NUCLEOTIDE SEQUENCE [LARGE SCALE GENOMIC DNA]</scope>
    <source>
        <strain evidence="1 2">Mut2</strain>
    </source>
</reference>
<accession>A0ABY9ICV3</accession>
<dbReference type="Proteomes" id="UP001229952">
    <property type="component" value="Chromosome"/>
</dbReference>